<dbReference type="Proteomes" id="UP000494365">
    <property type="component" value="Unassembled WGS sequence"/>
</dbReference>
<evidence type="ECO:0000313" key="2">
    <source>
        <dbReference type="Proteomes" id="UP000494365"/>
    </source>
</evidence>
<name>A0A6S7BLD0_9BURK</name>
<sequence>MSLNTHKAIANEVKKLEGGYEALNDYRKAALSKLKDLEKKAEQPGRGTIDWYKSEFEKNNEELRRVADDIAAMSLKLDEVLLLAHDMARKANQEQDFYKRRSEILRKFKPS</sequence>
<evidence type="ECO:0000313" key="1">
    <source>
        <dbReference type="EMBL" id="CAB3795177.1"/>
    </source>
</evidence>
<dbReference type="AlphaFoldDB" id="A0A6S7BLD0"/>
<reference evidence="1 2" key="1">
    <citation type="submission" date="2020-04" db="EMBL/GenBank/DDBJ databases">
        <authorList>
            <person name="De Canck E."/>
        </authorList>
    </citation>
    <scope>NUCLEOTIDE SEQUENCE [LARGE SCALE GENOMIC DNA]</scope>
    <source>
        <strain evidence="1 2">LMG 28614</strain>
    </source>
</reference>
<protein>
    <submittedName>
        <fullName evidence="1">Uncharacterized protein</fullName>
    </submittedName>
</protein>
<organism evidence="1 2">
    <name type="scientific">Paraburkholderia ultramafica</name>
    <dbReference type="NCBI Taxonomy" id="1544867"/>
    <lineage>
        <taxon>Bacteria</taxon>
        <taxon>Pseudomonadati</taxon>
        <taxon>Pseudomonadota</taxon>
        <taxon>Betaproteobacteria</taxon>
        <taxon>Burkholderiales</taxon>
        <taxon>Burkholderiaceae</taxon>
        <taxon>Paraburkholderia</taxon>
    </lineage>
</organism>
<dbReference type="EMBL" id="CADIKK010000019">
    <property type="protein sequence ID" value="CAB3795177.1"/>
    <property type="molecule type" value="Genomic_DNA"/>
</dbReference>
<gene>
    <name evidence="1" type="ORF">LMG28614_04107</name>
</gene>
<keyword evidence="2" id="KW-1185">Reference proteome</keyword>
<proteinExistence type="predicted"/>
<accession>A0A6S7BLD0</accession>